<evidence type="ECO:0000313" key="2">
    <source>
        <dbReference type="Proteomes" id="UP001476247"/>
    </source>
</evidence>
<comment type="caution">
    <text evidence="1">The sequence shown here is derived from an EMBL/GenBank/DDBJ whole genome shotgun (WGS) entry which is preliminary data.</text>
</comment>
<sequence length="460" mass="52397">MENVTSSKRDRSAEIDRCLSMIVPSASDESKFVGMLILPKLLEQDNIANIERVFKGMNFKFIERLLRTNHEIDAEVPDPMLKEIAVNILGCFAHYESLASEPAMVERISGLSRLLTANDETDKTREVLNILMCIAVKKEGLVKMLDPDVLKNIFSVLLETEKEEDRTLCTQLITTVYTRSCQLLHENKIPSLSSSLKYSLSTLISILSDTLNNDQKMLKFEALNILSSVLPDVPAEIIKQFKADSEKKLDQWLDNLLGGLRQILSSKLHDSQRDRAILLIACLLRYFGNDWLFKSLQDTKSTKRKKEKASSDNASHPTNQLFAIANFPALLIHLVAIEAKIMIDNINDRVIREHNEEKKIINVAKNLRQETMVPVYFEILEAAMEYLATNYTQDKESGMDPEMLLKIRTTLSDMMDVVMELLKFMQGTTDKPEDLDDDMIAQACIRIVSIWMAEEGFEIQ</sequence>
<proteinExistence type="predicted"/>
<dbReference type="PANTHER" id="PTHR13109">
    <property type="entry name" value="NEUROCHONDRIN"/>
    <property type="match status" value="1"/>
</dbReference>
<organism evidence="1 2">
    <name type="scientific">Helicostylum pulchrum</name>
    <dbReference type="NCBI Taxonomy" id="562976"/>
    <lineage>
        <taxon>Eukaryota</taxon>
        <taxon>Fungi</taxon>
        <taxon>Fungi incertae sedis</taxon>
        <taxon>Mucoromycota</taxon>
        <taxon>Mucoromycotina</taxon>
        <taxon>Mucoromycetes</taxon>
        <taxon>Mucorales</taxon>
        <taxon>Mucorineae</taxon>
        <taxon>Mucoraceae</taxon>
        <taxon>Helicostylum</taxon>
    </lineage>
</organism>
<dbReference type="InterPro" id="IPR008709">
    <property type="entry name" value="Neurochondrin"/>
</dbReference>
<keyword evidence="2" id="KW-1185">Reference proteome</keyword>
<dbReference type="Proteomes" id="UP001476247">
    <property type="component" value="Unassembled WGS sequence"/>
</dbReference>
<protein>
    <recommendedName>
        <fullName evidence="3">Neurochondrin-like protein</fullName>
    </recommendedName>
</protein>
<accession>A0ABP9XQP3</accession>
<dbReference type="Pfam" id="PF05536">
    <property type="entry name" value="Neurochondrin"/>
    <property type="match status" value="1"/>
</dbReference>
<evidence type="ECO:0008006" key="3">
    <source>
        <dbReference type="Google" id="ProtNLM"/>
    </source>
</evidence>
<reference evidence="1 2" key="1">
    <citation type="submission" date="2024-04" db="EMBL/GenBank/DDBJ databases">
        <title>genome sequences of Mucor flavus KT1a and Helicostylum pulchrum KT1b strains isolation_sourced from the surface of a dry-aged beef.</title>
        <authorList>
            <person name="Toyotome T."/>
            <person name="Hosono M."/>
            <person name="Torimaru M."/>
            <person name="Fukuda K."/>
            <person name="Mikami N."/>
        </authorList>
    </citation>
    <scope>NUCLEOTIDE SEQUENCE [LARGE SCALE GENOMIC DNA]</scope>
    <source>
        <strain evidence="1 2">KT1b</strain>
    </source>
</reference>
<gene>
    <name evidence="1" type="ORF">HPULCUR_002503</name>
</gene>
<dbReference type="PANTHER" id="PTHR13109:SF7">
    <property type="entry name" value="NEUROCHONDRIN"/>
    <property type="match status" value="1"/>
</dbReference>
<evidence type="ECO:0000313" key="1">
    <source>
        <dbReference type="EMBL" id="GAA5797124.1"/>
    </source>
</evidence>
<dbReference type="EMBL" id="BAABUJ010000007">
    <property type="protein sequence ID" value="GAA5797124.1"/>
    <property type="molecule type" value="Genomic_DNA"/>
</dbReference>
<name>A0ABP9XQP3_9FUNG</name>
<dbReference type="InterPro" id="IPR016024">
    <property type="entry name" value="ARM-type_fold"/>
</dbReference>
<dbReference type="SUPFAM" id="SSF48371">
    <property type="entry name" value="ARM repeat"/>
    <property type="match status" value="1"/>
</dbReference>